<evidence type="ECO:0000313" key="2">
    <source>
        <dbReference type="Proteomes" id="UP001595867"/>
    </source>
</evidence>
<keyword evidence="2" id="KW-1185">Reference proteome</keyword>
<reference evidence="2" key="1">
    <citation type="journal article" date="2019" name="Int. J. Syst. Evol. Microbiol.">
        <title>The Global Catalogue of Microorganisms (GCM) 10K type strain sequencing project: providing services to taxonomists for standard genome sequencing and annotation.</title>
        <authorList>
            <consortium name="The Broad Institute Genomics Platform"/>
            <consortium name="The Broad Institute Genome Sequencing Center for Infectious Disease"/>
            <person name="Wu L."/>
            <person name="Ma J."/>
        </authorList>
    </citation>
    <scope>NUCLEOTIDE SEQUENCE [LARGE SCALE GENOMIC DNA]</scope>
    <source>
        <strain evidence="2">TBRC 5832</strain>
    </source>
</reference>
<dbReference type="RefSeq" id="WP_378070220.1">
    <property type="nucleotide sequence ID" value="NZ_JBHSBL010000020.1"/>
</dbReference>
<gene>
    <name evidence="1" type="ORF">ACFO0C_30815</name>
</gene>
<proteinExistence type="predicted"/>
<protein>
    <submittedName>
        <fullName evidence="1">Uncharacterized protein</fullName>
    </submittedName>
</protein>
<dbReference type="EMBL" id="JBHSBL010000020">
    <property type="protein sequence ID" value="MFC4069336.1"/>
    <property type="molecule type" value="Genomic_DNA"/>
</dbReference>
<dbReference type="Proteomes" id="UP001595867">
    <property type="component" value="Unassembled WGS sequence"/>
</dbReference>
<comment type="caution">
    <text evidence="1">The sequence shown here is derived from an EMBL/GenBank/DDBJ whole genome shotgun (WGS) entry which is preliminary data.</text>
</comment>
<sequence>MYTHDADLGDLLRGMIVTGKSPDDQIRATVTGDLALEIEFQRNTYDWYDEPRLSRQLAGLGANTWVSWERERREILRRAQSQTIDEAEQERRNPGDERHVRYRDGLRTLHCQGSSPSGTLHIQTIGMIDWRIHIEPDRLRRLREREFIGETVAAFADLMRDREHELILLKAEHYDLGIPRAWQERLRHR</sequence>
<name>A0ABV8IZJ5_9ACTN</name>
<accession>A0ABV8IZJ5</accession>
<evidence type="ECO:0000313" key="1">
    <source>
        <dbReference type="EMBL" id="MFC4069336.1"/>
    </source>
</evidence>
<organism evidence="1 2">
    <name type="scientific">Actinoplanes subglobosus</name>
    <dbReference type="NCBI Taxonomy" id="1547892"/>
    <lineage>
        <taxon>Bacteria</taxon>
        <taxon>Bacillati</taxon>
        <taxon>Actinomycetota</taxon>
        <taxon>Actinomycetes</taxon>
        <taxon>Micromonosporales</taxon>
        <taxon>Micromonosporaceae</taxon>
        <taxon>Actinoplanes</taxon>
    </lineage>
</organism>